<dbReference type="PANTHER" id="PTHR31541">
    <property type="entry name" value="B3 DOMAIN PLANT PROTEIN-RELATED"/>
    <property type="match status" value="1"/>
</dbReference>
<organism evidence="7 8">
    <name type="scientific">Phaseolus vulgaris</name>
    <name type="common">Kidney bean</name>
    <name type="synonym">French bean</name>
    <dbReference type="NCBI Taxonomy" id="3885"/>
    <lineage>
        <taxon>Eukaryota</taxon>
        <taxon>Viridiplantae</taxon>
        <taxon>Streptophyta</taxon>
        <taxon>Embryophyta</taxon>
        <taxon>Tracheophyta</taxon>
        <taxon>Spermatophyta</taxon>
        <taxon>Magnoliopsida</taxon>
        <taxon>eudicotyledons</taxon>
        <taxon>Gunneridae</taxon>
        <taxon>Pentapetalae</taxon>
        <taxon>rosids</taxon>
        <taxon>fabids</taxon>
        <taxon>Fabales</taxon>
        <taxon>Fabaceae</taxon>
        <taxon>Papilionoideae</taxon>
        <taxon>50 kb inversion clade</taxon>
        <taxon>NPAAA clade</taxon>
        <taxon>indigoferoid/millettioid clade</taxon>
        <taxon>Phaseoleae</taxon>
        <taxon>Phaseolus</taxon>
    </lineage>
</organism>
<name>V7B748_PHAVU</name>
<dbReference type="SUPFAM" id="SSF101936">
    <property type="entry name" value="DNA-binding pseudobarrel domain"/>
    <property type="match status" value="1"/>
</dbReference>
<dbReference type="eggNOG" id="ENOG502S746">
    <property type="taxonomic scope" value="Eukaryota"/>
</dbReference>
<accession>V7B748</accession>
<comment type="subcellular location">
    <subcellularLocation>
        <location evidence="1">Nucleus</location>
    </subcellularLocation>
</comment>
<keyword evidence="2" id="KW-0805">Transcription regulation</keyword>
<dbReference type="PANTHER" id="PTHR31541:SF25">
    <property type="entry name" value="GAMMA-GLIADIN B"/>
    <property type="match status" value="1"/>
</dbReference>
<dbReference type="InterPro" id="IPR005508">
    <property type="entry name" value="At2g31720-like"/>
</dbReference>
<keyword evidence="5" id="KW-0539">Nucleus</keyword>
<sequence>LGVNRKKEEMQREKQNWSKVKGIAMEEKKFRGDGKKQVGNGDAWASMRKTVLAREENHFLYEDLSMEMRERSLKRNGKEVQSDYKPSKKIKSAEGCSRSNNDDVLRLCLTKRFGVFQHYDKEEEQEEEETNQNPHKRIKSKEGYSNSKSIFEYLLEAVSLFSEYEEEQNSLKNMHELRNNATLLPRQFQEKIQELNGSEVKFVTEKKLFSTDLNPKHARLSIPPTKIANRFLSETEESSLNECIKENGRLAGLSVTVLDPSLNECKMCLKKWKMERSYIYNLTKGWNQIVRHNHLQLHHTLHLWSFRVSSHLCFALVRI</sequence>
<evidence type="ECO:0000313" key="8">
    <source>
        <dbReference type="Proteomes" id="UP000000226"/>
    </source>
</evidence>
<dbReference type="OMA" id="KMCLKKW"/>
<feature type="region of interest" description="Disordered" evidence="6">
    <location>
        <begin position="121"/>
        <end position="142"/>
    </location>
</feature>
<evidence type="ECO:0000256" key="2">
    <source>
        <dbReference type="ARBA" id="ARBA00023015"/>
    </source>
</evidence>
<keyword evidence="3" id="KW-0238">DNA-binding</keyword>
<dbReference type="GO" id="GO:0003677">
    <property type="term" value="F:DNA binding"/>
    <property type="evidence" value="ECO:0007669"/>
    <property type="project" value="UniProtKB-KW"/>
</dbReference>
<evidence type="ECO:0000256" key="5">
    <source>
        <dbReference type="ARBA" id="ARBA00023242"/>
    </source>
</evidence>
<proteinExistence type="predicted"/>
<evidence type="ECO:0000256" key="1">
    <source>
        <dbReference type="ARBA" id="ARBA00004123"/>
    </source>
</evidence>
<keyword evidence="4" id="KW-0804">Transcription</keyword>
<dbReference type="Gramene" id="ESW13415">
    <property type="protein sequence ID" value="ESW13415"/>
    <property type="gene ID" value="PHAVU_008G194000g"/>
</dbReference>
<keyword evidence="8" id="KW-1185">Reference proteome</keyword>
<evidence type="ECO:0008006" key="9">
    <source>
        <dbReference type="Google" id="ProtNLM"/>
    </source>
</evidence>
<evidence type="ECO:0000313" key="7">
    <source>
        <dbReference type="EMBL" id="ESW13415.1"/>
    </source>
</evidence>
<evidence type="ECO:0000256" key="4">
    <source>
        <dbReference type="ARBA" id="ARBA00023163"/>
    </source>
</evidence>
<evidence type="ECO:0000256" key="6">
    <source>
        <dbReference type="SAM" id="MobiDB-lite"/>
    </source>
</evidence>
<dbReference type="Proteomes" id="UP000000226">
    <property type="component" value="Chromosome 8"/>
</dbReference>
<dbReference type="Pfam" id="PF03754">
    <property type="entry name" value="At2g31720-like"/>
    <property type="match status" value="1"/>
</dbReference>
<gene>
    <name evidence="7" type="ORF">PHAVU_008G194000g</name>
</gene>
<feature type="non-terminal residue" evidence="7">
    <location>
        <position position="1"/>
    </location>
</feature>
<dbReference type="Gene3D" id="2.40.330.10">
    <property type="entry name" value="DNA-binding pseudobarrel domain"/>
    <property type="match status" value="1"/>
</dbReference>
<protein>
    <recommendedName>
        <fullName evidence="9">TF-B3 domain-containing protein</fullName>
    </recommendedName>
</protein>
<dbReference type="InterPro" id="IPR015300">
    <property type="entry name" value="DNA-bd_pseudobarrel_sf"/>
</dbReference>
<dbReference type="OrthoDB" id="1935604at2759"/>
<reference evidence="8" key="1">
    <citation type="journal article" date="2014" name="Nat. Genet.">
        <title>A reference genome for common bean and genome-wide analysis of dual domestications.</title>
        <authorList>
            <person name="Schmutz J."/>
            <person name="McClean P.E."/>
            <person name="Mamidi S."/>
            <person name="Wu G.A."/>
            <person name="Cannon S.B."/>
            <person name="Grimwood J."/>
            <person name="Jenkins J."/>
            <person name="Shu S."/>
            <person name="Song Q."/>
            <person name="Chavarro C."/>
            <person name="Torres-Torres M."/>
            <person name="Geffroy V."/>
            <person name="Moghaddam S.M."/>
            <person name="Gao D."/>
            <person name="Abernathy B."/>
            <person name="Barry K."/>
            <person name="Blair M."/>
            <person name="Brick M.A."/>
            <person name="Chovatia M."/>
            <person name="Gepts P."/>
            <person name="Goodstein D.M."/>
            <person name="Gonzales M."/>
            <person name="Hellsten U."/>
            <person name="Hyten D.L."/>
            <person name="Jia G."/>
            <person name="Kelly J.D."/>
            <person name="Kudrna D."/>
            <person name="Lee R."/>
            <person name="Richard M.M."/>
            <person name="Miklas P.N."/>
            <person name="Osorno J.M."/>
            <person name="Rodrigues J."/>
            <person name="Thareau V."/>
            <person name="Urrea C.A."/>
            <person name="Wang M."/>
            <person name="Yu Y."/>
            <person name="Zhang M."/>
            <person name="Wing R.A."/>
            <person name="Cregan P.B."/>
            <person name="Rokhsar D.S."/>
            <person name="Jackson S.A."/>
        </authorList>
    </citation>
    <scope>NUCLEOTIDE SEQUENCE [LARGE SCALE GENOMIC DNA]</scope>
    <source>
        <strain evidence="8">cv. G19833</strain>
    </source>
</reference>
<evidence type="ECO:0000256" key="3">
    <source>
        <dbReference type="ARBA" id="ARBA00023125"/>
    </source>
</evidence>
<dbReference type="GO" id="GO:0005634">
    <property type="term" value="C:nucleus"/>
    <property type="evidence" value="ECO:0007669"/>
    <property type="project" value="UniProtKB-SubCell"/>
</dbReference>
<dbReference type="AlphaFoldDB" id="V7B748"/>
<dbReference type="EMBL" id="CM002295">
    <property type="protein sequence ID" value="ESW13415.1"/>
    <property type="molecule type" value="Genomic_DNA"/>
</dbReference>